<evidence type="ECO:0008006" key="4">
    <source>
        <dbReference type="Google" id="ProtNLM"/>
    </source>
</evidence>
<keyword evidence="1" id="KW-0472">Membrane</keyword>
<dbReference type="EMBL" id="JXTC01000452">
    <property type="protein sequence ID" value="PON52851.1"/>
    <property type="molecule type" value="Genomic_DNA"/>
</dbReference>
<reference evidence="3" key="1">
    <citation type="submission" date="2016-06" db="EMBL/GenBank/DDBJ databases">
        <title>Parallel loss of symbiosis genes in relatives of nitrogen-fixing non-legume Parasponia.</title>
        <authorList>
            <person name="Van Velzen R."/>
            <person name="Holmer R."/>
            <person name="Bu F."/>
            <person name="Rutten L."/>
            <person name="Van Zeijl A."/>
            <person name="Liu W."/>
            <person name="Santuari L."/>
            <person name="Cao Q."/>
            <person name="Sharma T."/>
            <person name="Shen D."/>
            <person name="Roswanjaya Y."/>
            <person name="Wardhani T."/>
            <person name="Kalhor M.S."/>
            <person name="Jansen J."/>
            <person name="Van den Hoogen J."/>
            <person name="Gungor B."/>
            <person name="Hartog M."/>
            <person name="Hontelez J."/>
            <person name="Verver J."/>
            <person name="Yang W.-C."/>
            <person name="Schijlen E."/>
            <person name="Repin R."/>
            <person name="Schilthuizen M."/>
            <person name="Schranz E."/>
            <person name="Heidstra R."/>
            <person name="Miyata K."/>
            <person name="Fedorova E."/>
            <person name="Kohlen W."/>
            <person name="Bisseling T."/>
            <person name="Smit S."/>
            <person name="Geurts R."/>
        </authorList>
    </citation>
    <scope>NUCLEOTIDE SEQUENCE [LARGE SCALE GENOMIC DNA]</scope>
    <source>
        <strain evidence="3">cv. RG33-2</strain>
    </source>
</reference>
<evidence type="ECO:0000256" key="1">
    <source>
        <dbReference type="SAM" id="Phobius"/>
    </source>
</evidence>
<dbReference type="OrthoDB" id="10289509at2759"/>
<name>A0A2P5BVP3_TREOI</name>
<dbReference type="InParanoid" id="A0A2P5BVP3"/>
<dbReference type="AlphaFoldDB" id="A0A2P5BVP3"/>
<evidence type="ECO:0000313" key="3">
    <source>
        <dbReference type="Proteomes" id="UP000237000"/>
    </source>
</evidence>
<feature type="transmembrane region" description="Helical" evidence="1">
    <location>
        <begin position="99"/>
        <end position="118"/>
    </location>
</feature>
<keyword evidence="1" id="KW-1133">Transmembrane helix</keyword>
<keyword evidence="3" id="KW-1185">Reference proteome</keyword>
<keyword evidence="1" id="KW-0812">Transmembrane</keyword>
<accession>A0A2P5BVP3</accession>
<dbReference type="Proteomes" id="UP000237000">
    <property type="component" value="Unassembled WGS sequence"/>
</dbReference>
<sequence>MLWDNNRKKRNQCKTGINIHKLTCHFLLYCHQVNRLLGSFKEDGSPIRTLARFTKGRCSSPSSLGQLPFIFSQAFCELSLVQCAPASLSTVIVGSNASLLIRFLFGFLFFLITTAFIWRSNALLNSTSPSKHPTRVSECSILQSESIVLPSLKLKVSDSTVTISEPLSSMLPFETNADKSTSSHSEASADFILCLFLLNNPSRTTEADLFPTVLLLSLHCTIEPRNLRDSSLDEVLDLLTIGSFFCGTPPCKGKFLDLFREENIVRKGISVTAVVSVGSSFSPTASTGAVAEVSSTGGLGSFPSAVEDEELNLESRVASGASCRSLDPRFADESTEFPPLI</sequence>
<organism evidence="2 3">
    <name type="scientific">Trema orientale</name>
    <name type="common">Charcoal tree</name>
    <name type="synonym">Celtis orientalis</name>
    <dbReference type="NCBI Taxonomy" id="63057"/>
    <lineage>
        <taxon>Eukaryota</taxon>
        <taxon>Viridiplantae</taxon>
        <taxon>Streptophyta</taxon>
        <taxon>Embryophyta</taxon>
        <taxon>Tracheophyta</taxon>
        <taxon>Spermatophyta</taxon>
        <taxon>Magnoliopsida</taxon>
        <taxon>eudicotyledons</taxon>
        <taxon>Gunneridae</taxon>
        <taxon>Pentapetalae</taxon>
        <taxon>rosids</taxon>
        <taxon>fabids</taxon>
        <taxon>Rosales</taxon>
        <taxon>Cannabaceae</taxon>
        <taxon>Trema</taxon>
    </lineage>
</organism>
<gene>
    <name evidence="2" type="ORF">TorRG33x02_306960</name>
</gene>
<protein>
    <recommendedName>
        <fullName evidence="4">Transmembrane protein</fullName>
    </recommendedName>
</protein>
<comment type="caution">
    <text evidence="2">The sequence shown here is derived from an EMBL/GenBank/DDBJ whole genome shotgun (WGS) entry which is preliminary data.</text>
</comment>
<evidence type="ECO:0000313" key="2">
    <source>
        <dbReference type="EMBL" id="PON52851.1"/>
    </source>
</evidence>
<proteinExistence type="predicted"/>